<proteinExistence type="predicted"/>
<keyword evidence="4" id="KW-1185">Reference proteome</keyword>
<dbReference type="InterPro" id="IPR001387">
    <property type="entry name" value="Cro/C1-type_HTH"/>
</dbReference>
<dbReference type="InterPro" id="IPR010982">
    <property type="entry name" value="Lambda_DNA-bd_dom_sf"/>
</dbReference>
<evidence type="ECO:0000313" key="3">
    <source>
        <dbReference type="EMBL" id="KFF31682.1"/>
    </source>
</evidence>
<feature type="compositionally biased region" description="Basic and acidic residues" evidence="1">
    <location>
        <begin position="120"/>
        <end position="131"/>
    </location>
</feature>
<keyword evidence="3" id="KW-0238">DNA-binding</keyword>
<dbReference type="OrthoDB" id="5149624at2"/>
<feature type="domain" description="HTH cro/C1-type" evidence="2">
    <location>
        <begin position="23"/>
        <end position="77"/>
    </location>
</feature>
<dbReference type="RefSeq" id="WP_044093284.1">
    <property type="nucleotide sequence ID" value="NZ_ATLK01000001.1"/>
</dbReference>
<accession>A0A080N3F8</accession>
<protein>
    <submittedName>
        <fullName evidence="3">DNA-binding helix-turn-helix domain</fullName>
    </submittedName>
</protein>
<reference evidence="3 4" key="1">
    <citation type="journal article" date="2014" name="Appl. Environ. Microbiol.">
        <title>Genomic encyclopedia of type strains of the genus Bifidobacterium.</title>
        <authorList>
            <person name="Milani C."/>
            <person name="Lugli G.A."/>
            <person name="Duranti S."/>
            <person name="Turroni F."/>
            <person name="Bottacini F."/>
            <person name="Mangifesta M."/>
            <person name="Sanchez B."/>
            <person name="Viappiani A."/>
            <person name="Mancabelli L."/>
            <person name="Taminiau B."/>
            <person name="Delcenserie V."/>
            <person name="Barrangou R."/>
            <person name="Margolles A."/>
            <person name="van Sinderen D."/>
            <person name="Ventura M."/>
        </authorList>
    </citation>
    <scope>NUCLEOTIDE SEQUENCE [LARGE SCALE GENOMIC DNA]</scope>
    <source>
        <strain evidence="3 4">DSM 19703</strain>
    </source>
</reference>
<dbReference type="eggNOG" id="ENOG5031YJ5">
    <property type="taxonomic scope" value="Bacteria"/>
</dbReference>
<organism evidence="3 4">
    <name type="scientific">Bifidobacterium bombi DSM 19703</name>
    <dbReference type="NCBI Taxonomy" id="1341695"/>
    <lineage>
        <taxon>Bacteria</taxon>
        <taxon>Bacillati</taxon>
        <taxon>Actinomycetota</taxon>
        <taxon>Actinomycetes</taxon>
        <taxon>Bifidobacteriales</taxon>
        <taxon>Bifidobacteriaceae</taxon>
        <taxon>Bifidobacterium</taxon>
    </lineage>
</organism>
<evidence type="ECO:0000313" key="4">
    <source>
        <dbReference type="Proteomes" id="UP000028730"/>
    </source>
</evidence>
<gene>
    <name evidence="3" type="ORF">BBOMB_1069</name>
</gene>
<evidence type="ECO:0000259" key="2">
    <source>
        <dbReference type="PROSITE" id="PS50943"/>
    </source>
</evidence>
<name>A0A080N3F8_9BIFI</name>
<dbReference type="GO" id="GO:0003677">
    <property type="term" value="F:DNA binding"/>
    <property type="evidence" value="ECO:0007669"/>
    <property type="project" value="UniProtKB-KW"/>
</dbReference>
<dbReference type="STRING" id="1341695.BBOMB_1069"/>
<dbReference type="Proteomes" id="UP000028730">
    <property type="component" value="Unassembled WGS sequence"/>
</dbReference>
<dbReference type="Gene3D" id="1.10.260.40">
    <property type="entry name" value="lambda repressor-like DNA-binding domains"/>
    <property type="match status" value="1"/>
</dbReference>
<evidence type="ECO:0000256" key="1">
    <source>
        <dbReference type="SAM" id="MobiDB-lite"/>
    </source>
</evidence>
<dbReference type="PROSITE" id="PS50943">
    <property type="entry name" value="HTH_CROC1"/>
    <property type="match status" value="1"/>
</dbReference>
<dbReference type="SMART" id="SM00530">
    <property type="entry name" value="HTH_XRE"/>
    <property type="match status" value="1"/>
</dbReference>
<dbReference type="SUPFAM" id="SSF47413">
    <property type="entry name" value="lambda repressor-like DNA-binding domains"/>
    <property type="match status" value="1"/>
</dbReference>
<dbReference type="AlphaFoldDB" id="A0A080N3F8"/>
<feature type="region of interest" description="Disordered" evidence="1">
    <location>
        <begin position="111"/>
        <end position="131"/>
    </location>
</feature>
<comment type="caution">
    <text evidence="3">The sequence shown here is derived from an EMBL/GenBank/DDBJ whole genome shotgun (WGS) entry which is preliminary data.</text>
</comment>
<dbReference type="EMBL" id="ATLK01000001">
    <property type="protein sequence ID" value="KFF31682.1"/>
    <property type="molecule type" value="Genomic_DNA"/>
</dbReference>
<sequence>MNTDTELLIQRSQLCSKYIGAELKGAIRARGYTQGAVADAIGRPRPTMTNWLNSKPAIPVAEAVQICDFIGIKLEDIIHRAQQRVEDELGPWPPIQDDDFADVLARANRGDITLAANNNPDKEREMETPDE</sequence>
<dbReference type="Pfam" id="PF13443">
    <property type="entry name" value="HTH_26"/>
    <property type="match status" value="1"/>
</dbReference>